<feature type="region of interest" description="Disordered" evidence="1">
    <location>
        <begin position="1"/>
        <end position="25"/>
    </location>
</feature>
<evidence type="ECO:0000313" key="3">
    <source>
        <dbReference type="EMBL" id="GAA4284254.1"/>
    </source>
</evidence>
<dbReference type="RefSeq" id="WP_236866111.1">
    <property type="nucleotide sequence ID" value="NZ_BAABAZ010000006.1"/>
</dbReference>
<accession>A0ABP8EJV7</accession>
<dbReference type="Gene3D" id="3.40.50.300">
    <property type="entry name" value="P-loop containing nucleotide triphosphate hydrolases"/>
    <property type="match status" value="1"/>
</dbReference>
<reference evidence="4" key="1">
    <citation type="journal article" date="2019" name="Int. J. Syst. Evol. Microbiol.">
        <title>The Global Catalogue of Microorganisms (GCM) 10K type strain sequencing project: providing services to taxonomists for standard genome sequencing and annotation.</title>
        <authorList>
            <consortium name="The Broad Institute Genomics Platform"/>
            <consortium name="The Broad Institute Genome Sequencing Center for Infectious Disease"/>
            <person name="Wu L."/>
            <person name="Ma J."/>
        </authorList>
    </citation>
    <scope>NUCLEOTIDE SEQUENCE [LARGE SCALE GENOMIC DNA]</scope>
    <source>
        <strain evidence="4">JCM 17458</strain>
    </source>
</reference>
<dbReference type="InterPro" id="IPR041664">
    <property type="entry name" value="AAA_16"/>
</dbReference>
<evidence type="ECO:0000313" key="4">
    <source>
        <dbReference type="Proteomes" id="UP001501586"/>
    </source>
</evidence>
<keyword evidence="3" id="KW-0547">Nucleotide-binding</keyword>
<keyword evidence="3" id="KW-0067">ATP-binding</keyword>
<comment type="caution">
    <text evidence="3">The sequence shown here is derived from an EMBL/GenBank/DDBJ whole genome shotgun (WGS) entry which is preliminary data.</text>
</comment>
<protein>
    <submittedName>
        <fullName evidence="3">ATP-binding protein</fullName>
    </submittedName>
</protein>
<dbReference type="Proteomes" id="UP001501586">
    <property type="component" value="Unassembled WGS sequence"/>
</dbReference>
<dbReference type="EMBL" id="BAABAZ010000006">
    <property type="protein sequence ID" value="GAA4284254.1"/>
    <property type="molecule type" value="Genomic_DNA"/>
</dbReference>
<proteinExistence type="predicted"/>
<feature type="domain" description="Orc1-like AAA ATPase" evidence="2">
    <location>
        <begin position="27"/>
        <end position="175"/>
    </location>
</feature>
<dbReference type="GO" id="GO:0005524">
    <property type="term" value="F:ATP binding"/>
    <property type="evidence" value="ECO:0007669"/>
    <property type="project" value="UniProtKB-KW"/>
</dbReference>
<dbReference type="InterPro" id="IPR027417">
    <property type="entry name" value="P-loop_NTPase"/>
</dbReference>
<gene>
    <name evidence="3" type="ORF">GCM10022261_17850</name>
</gene>
<dbReference type="Pfam" id="PF13191">
    <property type="entry name" value="AAA_16"/>
    <property type="match status" value="1"/>
</dbReference>
<dbReference type="PANTHER" id="PTHR34301">
    <property type="entry name" value="DNA-BINDING PROTEIN-RELATED"/>
    <property type="match status" value="1"/>
</dbReference>
<evidence type="ECO:0000256" key="1">
    <source>
        <dbReference type="SAM" id="MobiDB-lite"/>
    </source>
</evidence>
<keyword evidence="4" id="KW-1185">Reference proteome</keyword>
<dbReference type="PANTHER" id="PTHR34301:SF8">
    <property type="entry name" value="ATPASE DOMAIN-CONTAINING PROTEIN"/>
    <property type="match status" value="1"/>
</dbReference>
<feature type="compositionally biased region" description="Pro residues" evidence="1">
    <location>
        <begin position="9"/>
        <end position="25"/>
    </location>
</feature>
<sequence length="401" mass="43899">MNASREAGQPPPRNPFTPSFGTPPPLLVERENVIAEFEEALEIGPGAPGRAIFVTGARGVGKTVVLNELEDSAKQAGWIVITDTAGPGLVDRLTHATLPRLLREHDPHATQSRLTMVRITSVAAEREVSEAHQPQSTLRSQLEQLADLLAPHRTGILLSLDEVHHAAINDMREVAAALQFGFREGRDIAFVAAGLPESINHLVNDRYSTFLRRAERFELTAISPPAVERALREPVEEGGRTITDEAITAAVAASDGYPYLVQSIGFYAWRAAGQAETIRASHVEEAITTARRRMEQQIHEPTLADLSPVERTFVLVMAADSGPSRIADIAERMDVGNNYVQPYRARLINAGVIRPIQRGVVDFAIPYLRSYLRRVHLGLAEAPAGLIEQAPDEDLGELPRE</sequence>
<dbReference type="SUPFAM" id="SSF52540">
    <property type="entry name" value="P-loop containing nucleoside triphosphate hydrolases"/>
    <property type="match status" value="1"/>
</dbReference>
<name>A0ABP8EJV7_9MICO</name>
<evidence type="ECO:0000259" key="2">
    <source>
        <dbReference type="Pfam" id="PF13191"/>
    </source>
</evidence>
<organism evidence="3 4">
    <name type="scientific">Brevibacterium daeguense</name>
    <dbReference type="NCBI Taxonomy" id="909936"/>
    <lineage>
        <taxon>Bacteria</taxon>
        <taxon>Bacillati</taxon>
        <taxon>Actinomycetota</taxon>
        <taxon>Actinomycetes</taxon>
        <taxon>Micrococcales</taxon>
        <taxon>Brevibacteriaceae</taxon>
        <taxon>Brevibacterium</taxon>
    </lineage>
</organism>